<reference evidence="3 4" key="1">
    <citation type="submission" date="2021-10" db="EMBL/GenBank/DDBJ databases">
        <title>Anaerobic single-cell dispensing facilitates the cultivation of human gut bacteria.</title>
        <authorList>
            <person name="Afrizal A."/>
        </authorList>
    </citation>
    <scope>NUCLEOTIDE SEQUENCE [LARGE SCALE GENOMIC DNA]</scope>
    <source>
        <strain evidence="3 4">CLA-AA-H276</strain>
    </source>
</reference>
<evidence type="ECO:0000259" key="2">
    <source>
        <dbReference type="PROSITE" id="PS50937"/>
    </source>
</evidence>
<dbReference type="CDD" id="cd04782">
    <property type="entry name" value="HTH_BltR"/>
    <property type="match status" value="1"/>
</dbReference>
<sequence>MEQRMYMTTGELAKLMGITKETLFHYDEIGLFRPAVVMKNGYRYYEVSQMELLDAILLLKELRMPLKEIQELLGKRSPERMLEVFSEREEKIQEEMTKLKNMKRWIAHRKERIETGLHINTDEIRIQQFPERFYLYSSVESGNAEESYRKANELVTRFLEANPGFKSDYEVAYIQHGDDVEQGIYDRYDNAIVLLEKRPRKLSYQVLPEGDYLTAYHRGHWKTVGAAYQRMLTYIQKQGLQVEREYIERYLIDALAVDDLNSYMTEITVRLLK</sequence>
<dbReference type="InterPro" id="IPR047057">
    <property type="entry name" value="MerR_fam"/>
</dbReference>
<dbReference type="Pfam" id="PF13411">
    <property type="entry name" value="MerR_1"/>
    <property type="match status" value="1"/>
</dbReference>
<proteinExistence type="predicted"/>
<dbReference type="InterPro" id="IPR011256">
    <property type="entry name" value="Reg_factor_effector_dom_sf"/>
</dbReference>
<evidence type="ECO:0000313" key="3">
    <source>
        <dbReference type="EMBL" id="MCC2125840.1"/>
    </source>
</evidence>
<protein>
    <submittedName>
        <fullName evidence="3">MerR family transcriptional regulator</fullName>
    </submittedName>
</protein>
<dbReference type="InterPro" id="IPR000551">
    <property type="entry name" value="MerR-type_HTH_dom"/>
</dbReference>
<dbReference type="InterPro" id="IPR010499">
    <property type="entry name" value="AraC_E-bd"/>
</dbReference>
<accession>A0AAE3DB29</accession>
<dbReference type="PANTHER" id="PTHR30204:SF85">
    <property type="entry name" value="MULTIDRUG-EFFLUX TRANSPORTER 2 REGULATOR"/>
    <property type="match status" value="1"/>
</dbReference>
<dbReference type="EMBL" id="JAJEPS010000005">
    <property type="protein sequence ID" value="MCC2125840.1"/>
    <property type="molecule type" value="Genomic_DNA"/>
</dbReference>
<gene>
    <name evidence="3" type="ORF">LKD36_06565</name>
</gene>
<organism evidence="3 4">
    <name type="scientific">Hominiventricola filiformis</name>
    <dbReference type="NCBI Taxonomy" id="2885352"/>
    <lineage>
        <taxon>Bacteria</taxon>
        <taxon>Bacillati</taxon>
        <taxon>Bacillota</taxon>
        <taxon>Clostridia</taxon>
        <taxon>Lachnospirales</taxon>
        <taxon>Lachnospiraceae</taxon>
        <taxon>Hominiventricola</taxon>
    </lineage>
</organism>
<dbReference type="Pfam" id="PF06445">
    <property type="entry name" value="GyrI-like"/>
    <property type="match status" value="1"/>
</dbReference>
<dbReference type="Proteomes" id="UP001198220">
    <property type="component" value="Unassembled WGS sequence"/>
</dbReference>
<dbReference type="Gene3D" id="3.20.80.10">
    <property type="entry name" value="Regulatory factor, effector binding domain"/>
    <property type="match status" value="1"/>
</dbReference>
<dbReference type="SUPFAM" id="SSF46955">
    <property type="entry name" value="Putative DNA-binding domain"/>
    <property type="match status" value="1"/>
</dbReference>
<feature type="domain" description="HTH merR-type" evidence="2">
    <location>
        <begin position="6"/>
        <end position="75"/>
    </location>
</feature>
<dbReference type="SMART" id="SM00422">
    <property type="entry name" value="HTH_MERR"/>
    <property type="match status" value="1"/>
</dbReference>
<comment type="caution">
    <text evidence="3">The sequence shown here is derived from an EMBL/GenBank/DDBJ whole genome shotgun (WGS) entry which is preliminary data.</text>
</comment>
<dbReference type="SMART" id="SM00871">
    <property type="entry name" value="AraC_E_bind"/>
    <property type="match status" value="1"/>
</dbReference>
<keyword evidence="1" id="KW-0238">DNA-binding</keyword>
<dbReference type="GO" id="GO:0003677">
    <property type="term" value="F:DNA binding"/>
    <property type="evidence" value="ECO:0007669"/>
    <property type="project" value="UniProtKB-KW"/>
</dbReference>
<dbReference type="PANTHER" id="PTHR30204">
    <property type="entry name" value="REDOX-CYCLING DRUG-SENSING TRANSCRIPTIONAL ACTIVATOR SOXR"/>
    <property type="match status" value="1"/>
</dbReference>
<evidence type="ECO:0000256" key="1">
    <source>
        <dbReference type="ARBA" id="ARBA00023125"/>
    </source>
</evidence>
<name>A0AAE3DB29_9FIRM</name>
<evidence type="ECO:0000313" key="4">
    <source>
        <dbReference type="Proteomes" id="UP001198220"/>
    </source>
</evidence>
<dbReference type="PROSITE" id="PS50937">
    <property type="entry name" value="HTH_MERR_2"/>
    <property type="match status" value="1"/>
</dbReference>
<dbReference type="Gene3D" id="1.10.1660.10">
    <property type="match status" value="1"/>
</dbReference>
<dbReference type="InterPro" id="IPR009061">
    <property type="entry name" value="DNA-bd_dom_put_sf"/>
</dbReference>
<dbReference type="RefSeq" id="WP_308459143.1">
    <property type="nucleotide sequence ID" value="NZ_JAJEPS010000005.1"/>
</dbReference>
<dbReference type="InterPro" id="IPR029442">
    <property type="entry name" value="GyrI-like"/>
</dbReference>
<keyword evidence="4" id="KW-1185">Reference proteome</keyword>
<dbReference type="SUPFAM" id="SSF55136">
    <property type="entry name" value="Probable bacterial effector-binding domain"/>
    <property type="match status" value="1"/>
</dbReference>
<dbReference type="AlphaFoldDB" id="A0AAE3DB29"/>
<dbReference type="GO" id="GO:0003700">
    <property type="term" value="F:DNA-binding transcription factor activity"/>
    <property type="evidence" value="ECO:0007669"/>
    <property type="project" value="InterPro"/>
</dbReference>